<dbReference type="EC" id="1.3.1.89" evidence="2"/>
<comment type="catalytic activity">
    <reaction evidence="9">
        <text>5,6-dihydrouridine(47) in tRNA + NADP(+) = uridine(47) in tRNA + NADPH + H(+)</text>
        <dbReference type="Rhea" id="RHEA:53360"/>
        <dbReference type="Rhea" id="RHEA-COMP:13539"/>
        <dbReference type="Rhea" id="RHEA-COMP:13540"/>
        <dbReference type="ChEBI" id="CHEBI:15378"/>
        <dbReference type="ChEBI" id="CHEBI:57783"/>
        <dbReference type="ChEBI" id="CHEBI:58349"/>
        <dbReference type="ChEBI" id="CHEBI:65315"/>
        <dbReference type="ChEBI" id="CHEBI:74443"/>
        <dbReference type="EC" id="1.3.1.89"/>
    </reaction>
    <physiologicalReaction direction="right-to-left" evidence="9">
        <dbReference type="Rhea" id="RHEA:53362"/>
    </physiologicalReaction>
</comment>
<evidence type="ECO:0000256" key="1">
    <source>
        <dbReference type="ARBA" id="ARBA00005451"/>
    </source>
</evidence>
<dbReference type="InterPro" id="IPR013785">
    <property type="entry name" value="Aldolase_TIM"/>
</dbReference>
<comment type="catalytic activity">
    <reaction evidence="7">
        <text>a 5,6-dihydrouridine in mRNA + NAD(+) = a uridine in mRNA + NADH + H(+)</text>
        <dbReference type="Rhea" id="RHEA:69851"/>
        <dbReference type="Rhea" id="RHEA-COMP:14658"/>
        <dbReference type="Rhea" id="RHEA-COMP:17789"/>
        <dbReference type="ChEBI" id="CHEBI:15378"/>
        <dbReference type="ChEBI" id="CHEBI:57540"/>
        <dbReference type="ChEBI" id="CHEBI:57945"/>
        <dbReference type="ChEBI" id="CHEBI:65315"/>
        <dbReference type="ChEBI" id="CHEBI:74443"/>
    </reaction>
    <physiologicalReaction direction="right-to-left" evidence="7">
        <dbReference type="Rhea" id="RHEA:69853"/>
    </physiologicalReaction>
</comment>
<keyword evidence="4" id="KW-0862">Zinc</keyword>
<evidence type="ECO:0000313" key="11">
    <source>
        <dbReference type="Proteomes" id="UP000044602"/>
    </source>
</evidence>
<evidence type="ECO:0000256" key="3">
    <source>
        <dbReference type="ARBA" id="ARBA00022143"/>
    </source>
</evidence>
<evidence type="ECO:0000256" key="8">
    <source>
        <dbReference type="ARBA" id="ARBA00049447"/>
    </source>
</evidence>
<evidence type="ECO:0000256" key="5">
    <source>
        <dbReference type="ARBA" id="ARBA00031322"/>
    </source>
</evidence>
<gene>
    <name evidence="10" type="ORF">BN1708_019513</name>
</gene>
<sequence>RAQYREAPLKPSEKRKLYFGRDTPALAPLTTQGNLPFRRLAVELGAELTYSEMAMGLPLIQGTKADWTLLKAHESELVPPKAGGPIVQGYDNAKDIKFGAQISANQPWVAVKAAECLKRFVPHLRVI</sequence>
<dbReference type="GO" id="GO:0102265">
    <property type="term" value="F:tRNA-dihydrouridine47 synthase activity"/>
    <property type="evidence" value="ECO:0007669"/>
    <property type="project" value="UniProtKB-EC"/>
</dbReference>
<keyword evidence="11" id="KW-1185">Reference proteome</keyword>
<dbReference type="Gene3D" id="3.20.20.70">
    <property type="entry name" value="Aldolase class I"/>
    <property type="match status" value="1"/>
</dbReference>
<name>A0A0G4MJM1_VERLO</name>
<protein>
    <recommendedName>
        <fullName evidence="3">tRNA-dihydrouridine(47) synthase [NAD(P)(+)]</fullName>
        <ecNumber evidence="2">1.3.1.89</ecNumber>
    </recommendedName>
    <alternativeName>
        <fullName evidence="5">tRNA-dihydrouridine synthase 3</fullName>
    </alternativeName>
</protein>
<feature type="non-terminal residue" evidence="10">
    <location>
        <position position="1"/>
    </location>
</feature>
<comment type="catalytic activity">
    <reaction evidence="6">
        <text>5,6-dihydrouridine(47) in tRNA + NAD(+) = uridine(47) in tRNA + NADH + H(+)</text>
        <dbReference type="Rhea" id="RHEA:53364"/>
        <dbReference type="Rhea" id="RHEA-COMP:13539"/>
        <dbReference type="Rhea" id="RHEA-COMP:13540"/>
        <dbReference type="ChEBI" id="CHEBI:15378"/>
        <dbReference type="ChEBI" id="CHEBI:57540"/>
        <dbReference type="ChEBI" id="CHEBI:57945"/>
        <dbReference type="ChEBI" id="CHEBI:65315"/>
        <dbReference type="ChEBI" id="CHEBI:74443"/>
        <dbReference type="EC" id="1.3.1.89"/>
    </reaction>
    <physiologicalReaction direction="right-to-left" evidence="6">
        <dbReference type="Rhea" id="RHEA:53366"/>
    </physiologicalReaction>
</comment>
<reference evidence="10 11" key="1">
    <citation type="submission" date="2015-05" db="EMBL/GenBank/DDBJ databases">
        <authorList>
            <person name="Wang D.B."/>
            <person name="Wang M."/>
        </authorList>
    </citation>
    <scope>NUCLEOTIDE SEQUENCE [LARGE SCALE GENOMIC DNA]</scope>
    <source>
        <strain evidence="10">VL1</strain>
    </source>
</reference>
<comment type="similarity">
    <text evidence="1">Belongs to the Dus family. Dus3 subfamily.</text>
</comment>
<dbReference type="PANTHER" id="PTHR45846:SF1">
    <property type="entry name" value="TRNA-DIHYDROURIDINE(47) SYNTHASE [NAD(P)(+)]-LIKE"/>
    <property type="match status" value="1"/>
</dbReference>
<proteinExistence type="inferred from homology"/>
<organism evidence="10 11">
    <name type="scientific">Verticillium longisporum</name>
    <name type="common">Verticillium dahliae var. longisporum</name>
    <dbReference type="NCBI Taxonomy" id="100787"/>
    <lineage>
        <taxon>Eukaryota</taxon>
        <taxon>Fungi</taxon>
        <taxon>Dikarya</taxon>
        <taxon>Ascomycota</taxon>
        <taxon>Pezizomycotina</taxon>
        <taxon>Sordariomycetes</taxon>
        <taxon>Hypocreomycetidae</taxon>
        <taxon>Glomerellales</taxon>
        <taxon>Plectosphaerellaceae</taxon>
        <taxon>Verticillium</taxon>
    </lineage>
</organism>
<comment type="catalytic activity">
    <reaction evidence="8">
        <text>a 5,6-dihydrouridine in mRNA + NADP(+) = a uridine in mRNA + NADPH + H(+)</text>
        <dbReference type="Rhea" id="RHEA:69855"/>
        <dbReference type="Rhea" id="RHEA-COMP:14658"/>
        <dbReference type="Rhea" id="RHEA-COMP:17789"/>
        <dbReference type="ChEBI" id="CHEBI:15378"/>
        <dbReference type="ChEBI" id="CHEBI:57783"/>
        <dbReference type="ChEBI" id="CHEBI:58349"/>
        <dbReference type="ChEBI" id="CHEBI:65315"/>
        <dbReference type="ChEBI" id="CHEBI:74443"/>
    </reaction>
    <physiologicalReaction direction="right-to-left" evidence="8">
        <dbReference type="Rhea" id="RHEA:69857"/>
    </physiologicalReaction>
</comment>
<dbReference type="AlphaFoldDB" id="A0A0G4MJM1"/>
<dbReference type="Proteomes" id="UP000044602">
    <property type="component" value="Unassembled WGS sequence"/>
</dbReference>
<dbReference type="GO" id="GO:0008270">
    <property type="term" value="F:zinc ion binding"/>
    <property type="evidence" value="ECO:0007669"/>
    <property type="project" value="UniProtKB-KW"/>
</dbReference>
<evidence type="ECO:0000256" key="6">
    <source>
        <dbReference type="ARBA" id="ARBA00048266"/>
    </source>
</evidence>
<evidence type="ECO:0000256" key="9">
    <source>
        <dbReference type="ARBA" id="ARBA00049513"/>
    </source>
</evidence>
<keyword evidence="4" id="KW-0479">Metal-binding</keyword>
<dbReference type="STRING" id="100787.A0A0G4MJM1"/>
<dbReference type="EMBL" id="CVQH01023025">
    <property type="protein sequence ID" value="CRK34503.1"/>
    <property type="molecule type" value="Genomic_DNA"/>
</dbReference>
<evidence type="ECO:0000256" key="4">
    <source>
        <dbReference type="ARBA" id="ARBA00022771"/>
    </source>
</evidence>
<dbReference type="SUPFAM" id="SSF51395">
    <property type="entry name" value="FMN-linked oxidoreductases"/>
    <property type="match status" value="1"/>
</dbReference>
<evidence type="ECO:0000256" key="7">
    <source>
        <dbReference type="ARBA" id="ARBA00048342"/>
    </source>
</evidence>
<dbReference type="PANTHER" id="PTHR45846">
    <property type="entry name" value="TRNA-DIHYDROURIDINE(47) SYNTHASE [NAD(P)(+)]-LIKE"/>
    <property type="match status" value="1"/>
</dbReference>
<feature type="non-terminal residue" evidence="10">
    <location>
        <position position="127"/>
    </location>
</feature>
<keyword evidence="4" id="KW-0863">Zinc-finger</keyword>
<accession>A0A0G4MJM1</accession>
<dbReference type="GO" id="GO:0003723">
    <property type="term" value="F:RNA binding"/>
    <property type="evidence" value="ECO:0007669"/>
    <property type="project" value="TreeGrafter"/>
</dbReference>
<evidence type="ECO:0000256" key="2">
    <source>
        <dbReference type="ARBA" id="ARBA00012376"/>
    </source>
</evidence>
<evidence type="ECO:0000313" key="10">
    <source>
        <dbReference type="EMBL" id="CRK34503.1"/>
    </source>
</evidence>